<dbReference type="STRING" id="1653334.GA0071312_1419"/>
<sequence>MPDTLSDFLIDQQVTFIYTRDLPAASRFLSETLGLDLVLDQFGICHIYRISPTSFLGVCTNREPPENPGVTCTFVVRDVDAAHAFLSERGVVFDGPPRLSEKFNVYATFFGGIENYRFELQEFRDPAWPRP</sequence>
<evidence type="ECO:0000259" key="1">
    <source>
        <dbReference type="PROSITE" id="PS51819"/>
    </source>
</evidence>
<feature type="domain" description="VOC" evidence="1">
    <location>
        <begin position="9"/>
        <end position="123"/>
    </location>
</feature>
<dbReference type="Proteomes" id="UP000182800">
    <property type="component" value="Unassembled WGS sequence"/>
</dbReference>
<organism evidence="2 4">
    <name type="scientific">Saliniramus fredricksonii</name>
    <dbReference type="NCBI Taxonomy" id="1653334"/>
    <lineage>
        <taxon>Bacteria</taxon>
        <taxon>Pseudomonadati</taxon>
        <taxon>Pseudomonadota</taxon>
        <taxon>Alphaproteobacteria</taxon>
        <taxon>Hyphomicrobiales</taxon>
        <taxon>Salinarimonadaceae</taxon>
        <taxon>Saliniramus</taxon>
    </lineage>
</organism>
<dbReference type="Pfam" id="PF00903">
    <property type="entry name" value="Glyoxalase"/>
    <property type="match status" value="1"/>
</dbReference>
<dbReference type="SUPFAM" id="SSF54593">
    <property type="entry name" value="Glyoxalase/Bleomycin resistance protein/Dihydroxybiphenyl dioxygenase"/>
    <property type="match status" value="1"/>
</dbReference>
<dbReference type="CDD" id="cd06587">
    <property type="entry name" value="VOC"/>
    <property type="match status" value="1"/>
</dbReference>
<dbReference type="InterPro" id="IPR029068">
    <property type="entry name" value="Glyas_Bleomycin-R_OHBP_Dase"/>
</dbReference>
<dbReference type="EMBL" id="LJSX01000006">
    <property type="protein sequence ID" value="KPQ11643.1"/>
    <property type="molecule type" value="Genomic_DNA"/>
</dbReference>
<proteinExistence type="predicted"/>
<dbReference type="RefSeq" id="WP_074444379.1">
    <property type="nucleotide sequence ID" value="NZ_FMBM01000002.1"/>
</dbReference>
<evidence type="ECO:0000313" key="5">
    <source>
        <dbReference type="Proteomes" id="UP000182800"/>
    </source>
</evidence>
<dbReference type="InterPro" id="IPR037523">
    <property type="entry name" value="VOC_core"/>
</dbReference>
<reference evidence="3 5" key="2">
    <citation type="submission" date="2016-08" db="EMBL/GenBank/DDBJ databases">
        <authorList>
            <person name="Varghese N."/>
            <person name="Submissions Spin"/>
        </authorList>
    </citation>
    <scope>NUCLEOTIDE SEQUENCE [LARGE SCALE GENOMIC DNA]</scope>
    <source>
        <strain evidence="3 5">HL-109</strain>
    </source>
</reference>
<protein>
    <submittedName>
        <fullName evidence="2">Glyoxalase-like domain</fullName>
    </submittedName>
</protein>
<dbReference type="Gene3D" id="3.10.180.10">
    <property type="entry name" value="2,3-Dihydroxybiphenyl 1,2-Dioxygenase, domain 1"/>
    <property type="match status" value="1"/>
</dbReference>
<dbReference type="PROSITE" id="PS51819">
    <property type="entry name" value="VOC"/>
    <property type="match status" value="1"/>
</dbReference>
<name>A0A0P8A2F8_9HYPH</name>
<evidence type="ECO:0000313" key="3">
    <source>
        <dbReference type="EMBL" id="SCC80312.1"/>
    </source>
</evidence>
<dbReference type="OrthoDB" id="9806868at2"/>
<gene>
    <name evidence="3" type="ORF">GA0071312_1419</name>
    <name evidence="2" type="ORF">HLUCCO17_05510</name>
</gene>
<evidence type="ECO:0000313" key="2">
    <source>
        <dbReference type="EMBL" id="KPQ11643.1"/>
    </source>
</evidence>
<dbReference type="AlphaFoldDB" id="A0A0P8A2F8"/>
<comment type="caution">
    <text evidence="2">The sequence shown here is derived from an EMBL/GenBank/DDBJ whole genome shotgun (WGS) entry which is preliminary data.</text>
</comment>
<keyword evidence="5" id="KW-1185">Reference proteome</keyword>
<evidence type="ECO:0000313" key="4">
    <source>
        <dbReference type="Proteomes" id="UP000050497"/>
    </source>
</evidence>
<dbReference type="InterPro" id="IPR004360">
    <property type="entry name" value="Glyas_Fos-R_dOase_dom"/>
</dbReference>
<accession>A0A0P8A2F8</accession>
<dbReference type="Proteomes" id="UP000050497">
    <property type="component" value="Unassembled WGS sequence"/>
</dbReference>
<reference evidence="2 4" key="1">
    <citation type="submission" date="2015-09" db="EMBL/GenBank/DDBJ databases">
        <title>Identification and resolution of microdiversity through metagenomic sequencing of parallel consortia.</title>
        <authorList>
            <person name="Nelson W.C."/>
            <person name="Romine M.F."/>
            <person name="Lindemann S.R."/>
        </authorList>
    </citation>
    <scope>NUCLEOTIDE SEQUENCE [LARGE SCALE GENOMIC DNA]</scope>
    <source>
        <strain evidence="2">HL-109</strain>
    </source>
</reference>
<dbReference type="EMBL" id="FMBM01000002">
    <property type="protein sequence ID" value="SCC80312.1"/>
    <property type="molecule type" value="Genomic_DNA"/>
</dbReference>